<dbReference type="Proteomes" id="UP000199315">
    <property type="component" value="Unassembled WGS sequence"/>
</dbReference>
<accession>A0A1D3TWV2</accession>
<evidence type="ECO:0000313" key="1">
    <source>
        <dbReference type="EMBL" id="SCP98776.1"/>
    </source>
</evidence>
<dbReference type="EMBL" id="FMKA01000026">
    <property type="protein sequence ID" value="SCP98776.1"/>
    <property type="molecule type" value="Genomic_DNA"/>
</dbReference>
<organism evidence="1 2">
    <name type="scientific">Anaerobium acetethylicum</name>
    <dbReference type="NCBI Taxonomy" id="1619234"/>
    <lineage>
        <taxon>Bacteria</taxon>
        <taxon>Bacillati</taxon>
        <taxon>Bacillota</taxon>
        <taxon>Clostridia</taxon>
        <taxon>Lachnospirales</taxon>
        <taxon>Lachnospiraceae</taxon>
        <taxon>Anaerobium</taxon>
    </lineage>
</organism>
<proteinExistence type="predicted"/>
<evidence type="ECO:0000313" key="2">
    <source>
        <dbReference type="Proteomes" id="UP000199315"/>
    </source>
</evidence>
<sequence>MLKVKIIVKNIEYDSIIKKIPDGRWYLSVFRKAIKKLPSKGEALVWFVSKFKERIIVKTNAYIAGNHVAIKILDMELRKGKGRRSDMLKFDFLLEEIDYENLVSQLLKKTLANMEEKDGKSGELARYVAGLEKVPYQMIEAAFGTLSQEQKNEMVTRIFDIYKDDLVSAINKIAAKNEIKAELASVNVTAL</sequence>
<dbReference type="OrthoDB" id="1985542at2"/>
<name>A0A1D3TWV2_9FIRM</name>
<gene>
    <name evidence="1" type="ORF">SAMN05421730_10269</name>
</gene>
<dbReference type="RefSeq" id="WP_091235941.1">
    <property type="nucleotide sequence ID" value="NZ_FMKA01000026.1"/>
</dbReference>
<keyword evidence="2" id="KW-1185">Reference proteome</keyword>
<dbReference type="AlphaFoldDB" id="A0A1D3TWV2"/>
<dbReference type="STRING" id="1619234.SAMN05421730_10269"/>
<protein>
    <submittedName>
        <fullName evidence="1">Uncharacterized protein</fullName>
    </submittedName>
</protein>
<reference evidence="1 2" key="1">
    <citation type="submission" date="2016-09" db="EMBL/GenBank/DDBJ databases">
        <authorList>
            <person name="Capua I."/>
            <person name="De Benedictis P."/>
            <person name="Joannis T."/>
            <person name="Lombin L.H."/>
            <person name="Cattoli G."/>
        </authorList>
    </citation>
    <scope>NUCLEOTIDE SEQUENCE [LARGE SCALE GENOMIC DNA]</scope>
    <source>
        <strain evidence="1 2">GluBS11</strain>
    </source>
</reference>